<evidence type="ECO:0000256" key="2">
    <source>
        <dbReference type="SAM" id="Coils"/>
    </source>
</evidence>
<dbReference type="Gene3D" id="2.40.30.170">
    <property type="match status" value="1"/>
</dbReference>
<evidence type="ECO:0000313" key="6">
    <source>
        <dbReference type="Proteomes" id="UP001246372"/>
    </source>
</evidence>
<keyword evidence="3" id="KW-0812">Transmembrane</keyword>
<keyword evidence="6" id="KW-1185">Reference proteome</keyword>
<sequence length="418" mass="43995">MSNDQHTAASSPAANKAAQRKKGLTLVAAAIAIGFVAYSGYQWLVASRYEKTDNAYVQANLVQITPLIAGTVRAIHADDTDFVKAGQPLVSLDPADARVALEQAQAQLAQTVREVRTLYANNSTLQAQAQAREADVKRAQSELARLEADVQRRTPLLASGAVGKEEIEHAQAQVTSARSSLAAAQSALQAAREQLSSNQSLTEGTVVAEHPNVQRAAAKVREAFLAVQRNTLPAPVDGWVARRSVQLGQRVAAGAPLMAVVGLQQAWVDANFKEGQLARLRIGQPATLVADVYGEKVEFHGQVVGLGAGTGAAFALLPAQNATGNWIKVVQRVPVRIALDAKELAEHPLRVGLSMNVAVDVREQGGKSIADAPRSTPLAQTAVFDAQDQAADAEVARIIKANLGAKPAAAPRAAKKAA</sequence>
<feature type="transmembrane region" description="Helical" evidence="3">
    <location>
        <begin position="24"/>
        <end position="44"/>
    </location>
</feature>
<dbReference type="Gene3D" id="2.40.50.100">
    <property type="match status" value="1"/>
</dbReference>
<evidence type="ECO:0000256" key="1">
    <source>
        <dbReference type="ARBA" id="ARBA00004196"/>
    </source>
</evidence>
<keyword evidence="3" id="KW-1133">Transmembrane helix</keyword>
<dbReference type="Pfam" id="PF25885">
    <property type="entry name" value="HH_EMRA"/>
    <property type="match status" value="1"/>
</dbReference>
<comment type="caution">
    <text evidence="5">The sequence shown here is derived from an EMBL/GenBank/DDBJ whole genome shotgun (WGS) entry which is preliminary data.</text>
</comment>
<dbReference type="Proteomes" id="UP001246372">
    <property type="component" value="Unassembled WGS sequence"/>
</dbReference>
<evidence type="ECO:0000313" key="5">
    <source>
        <dbReference type="EMBL" id="MDT8998695.1"/>
    </source>
</evidence>
<protein>
    <submittedName>
        <fullName evidence="5">Efflux RND transporter periplasmic adaptor subunit</fullName>
    </submittedName>
</protein>
<dbReference type="PANTHER" id="PTHR30386">
    <property type="entry name" value="MEMBRANE FUSION SUBUNIT OF EMRAB-TOLC MULTIDRUG EFFLUX PUMP"/>
    <property type="match status" value="1"/>
</dbReference>
<proteinExistence type="predicted"/>
<accession>A0ABU3P7Z7</accession>
<name>A0ABU3P7Z7_9BURK</name>
<gene>
    <name evidence="5" type="ORF">RQP53_05370</name>
</gene>
<organism evidence="5 6">
    <name type="scientific">Roseateles aquae</name>
    <dbReference type="NCBI Taxonomy" id="3077235"/>
    <lineage>
        <taxon>Bacteria</taxon>
        <taxon>Pseudomonadati</taxon>
        <taxon>Pseudomonadota</taxon>
        <taxon>Betaproteobacteria</taxon>
        <taxon>Burkholderiales</taxon>
        <taxon>Sphaerotilaceae</taxon>
        <taxon>Roseateles</taxon>
    </lineage>
</organism>
<comment type="subcellular location">
    <subcellularLocation>
        <location evidence="1">Cell envelope</location>
    </subcellularLocation>
</comment>
<dbReference type="SUPFAM" id="SSF111369">
    <property type="entry name" value="HlyD-like secretion proteins"/>
    <property type="match status" value="2"/>
</dbReference>
<dbReference type="Gene3D" id="1.10.287.470">
    <property type="entry name" value="Helix hairpin bin"/>
    <property type="match status" value="2"/>
</dbReference>
<dbReference type="InterPro" id="IPR050739">
    <property type="entry name" value="MFP"/>
</dbReference>
<feature type="domain" description="Multidrug export protein EmrA/FarA alpha-helical hairpin" evidence="4">
    <location>
        <begin position="96"/>
        <end position="229"/>
    </location>
</feature>
<reference evidence="5" key="1">
    <citation type="submission" date="2023-09" db="EMBL/GenBank/DDBJ databases">
        <title>Paucibacter sp. APW11 Genome sequencing and assembly.</title>
        <authorList>
            <person name="Kim I."/>
        </authorList>
    </citation>
    <scope>NUCLEOTIDE SEQUENCE</scope>
    <source>
        <strain evidence="5">APW11</strain>
    </source>
</reference>
<dbReference type="PANTHER" id="PTHR30386:SF19">
    <property type="entry name" value="MULTIDRUG EXPORT PROTEIN EMRA-RELATED"/>
    <property type="match status" value="1"/>
</dbReference>
<evidence type="ECO:0000259" key="4">
    <source>
        <dbReference type="Pfam" id="PF25885"/>
    </source>
</evidence>
<evidence type="ECO:0000256" key="3">
    <source>
        <dbReference type="SAM" id="Phobius"/>
    </source>
</evidence>
<feature type="coiled-coil region" evidence="2">
    <location>
        <begin position="101"/>
        <end position="149"/>
    </location>
</feature>
<dbReference type="InterPro" id="IPR058633">
    <property type="entry name" value="EmrA/FarA_HH"/>
</dbReference>
<keyword evidence="2" id="KW-0175">Coiled coil</keyword>
<dbReference type="EMBL" id="JAVXZY010000002">
    <property type="protein sequence ID" value="MDT8998695.1"/>
    <property type="molecule type" value="Genomic_DNA"/>
</dbReference>
<keyword evidence="3" id="KW-0472">Membrane</keyword>
<dbReference type="RefSeq" id="WP_315649204.1">
    <property type="nucleotide sequence ID" value="NZ_JAVXZY010000002.1"/>
</dbReference>